<accession>A0A9W3BF29</accession>
<protein>
    <submittedName>
        <fullName evidence="3">Uncharacterized protein LOC129928295 isoform X1</fullName>
    </submittedName>
</protein>
<organism evidence="2 3">
    <name type="scientific">Biomphalaria glabrata</name>
    <name type="common">Bloodfluke planorb</name>
    <name type="synonym">Freshwater snail</name>
    <dbReference type="NCBI Taxonomy" id="6526"/>
    <lineage>
        <taxon>Eukaryota</taxon>
        <taxon>Metazoa</taxon>
        <taxon>Spiralia</taxon>
        <taxon>Lophotrochozoa</taxon>
        <taxon>Mollusca</taxon>
        <taxon>Gastropoda</taxon>
        <taxon>Heterobranchia</taxon>
        <taxon>Euthyneura</taxon>
        <taxon>Panpulmonata</taxon>
        <taxon>Hygrophila</taxon>
        <taxon>Lymnaeoidea</taxon>
        <taxon>Planorbidae</taxon>
        <taxon>Biomphalaria</taxon>
    </lineage>
</organism>
<evidence type="ECO:0000313" key="3">
    <source>
        <dbReference type="RefSeq" id="XP_055898034.1"/>
    </source>
</evidence>
<dbReference type="AlphaFoldDB" id="A0A9W3BF29"/>
<reference evidence="3" key="1">
    <citation type="submission" date="2025-08" db="UniProtKB">
        <authorList>
            <consortium name="RefSeq"/>
        </authorList>
    </citation>
    <scope>IDENTIFICATION</scope>
</reference>
<evidence type="ECO:0000313" key="2">
    <source>
        <dbReference type="Proteomes" id="UP001165740"/>
    </source>
</evidence>
<sequence>MKSYTEVADIVSKVQDLDKVKVFLQKIFENIDLIKKKCELWIEDKDNVSYMEIKEFICCRTSEILKTYLISAGSEIEKIAQRAHSLEKVDDTPKKVDFDVLTNGLDYQSLLDKFDSLSSNFKLQKRRLKKMQQKLKHQEKIHTSLMEKTEKTLESVQDLDGKHLNFKEELMIELHAASSCISKLETKIQSWSTEFKNNKEAQDIKVKDLRVKTEIIEIKTNKIENLQKNQQSSVDAVGENLVRLLIQVKEHHIKHLKKLKWIEKEIEMLKWNEVPEYFCEETGRSDVPCFEDCIHFIGHHEQQISEGGEADLLTHLAGCNKNPGHKKFIPIDKFNLKNLPQAHQNTDMYEFIKVVADLTVRITVSMTSPLRPEVWPDTKVPYFLYNIKESQSLRTGSGMVNEVIKGSKGTCQCETCQRSETPKQEWWTITVRTAANLIFDSVEGSYTTLRWFYDTEDKTENLDKRAVNFDVNKVIFQDLCWFDYITCDTDLVKKVEKSLQQYYYLYNKVNEKNKETKDVDKFMFIDSHPHGCSKKISFG</sequence>
<evidence type="ECO:0000256" key="1">
    <source>
        <dbReference type="SAM" id="Coils"/>
    </source>
</evidence>
<proteinExistence type="predicted"/>
<feature type="coiled-coil region" evidence="1">
    <location>
        <begin position="121"/>
        <end position="148"/>
    </location>
</feature>
<gene>
    <name evidence="3" type="primary">LOC129928295</name>
</gene>
<keyword evidence="1" id="KW-0175">Coiled coil</keyword>
<name>A0A9W3BF29_BIOGL</name>
<dbReference type="GeneID" id="129928295"/>
<dbReference type="RefSeq" id="XP_055898034.1">
    <property type="nucleotide sequence ID" value="XM_056042059.1"/>
</dbReference>
<dbReference type="Proteomes" id="UP001165740">
    <property type="component" value="Chromosome 9"/>
</dbReference>
<keyword evidence="2" id="KW-1185">Reference proteome</keyword>